<dbReference type="CDD" id="cd16841">
    <property type="entry name" value="RraA_family"/>
    <property type="match status" value="1"/>
</dbReference>
<evidence type="ECO:0000256" key="4">
    <source>
        <dbReference type="ARBA" id="ARBA00008621"/>
    </source>
</evidence>
<organism evidence="19 20">
    <name type="scientific">Thermogemmatispora tikiterensis</name>
    <dbReference type="NCBI Taxonomy" id="1825093"/>
    <lineage>
        <taxon>Bacteria</taxon>
        <taxon>Bacillati</taxon>
        <taxon>Chloroflexota</taxon>
        <taxon>Ktedonobacteria</taxon>
        <taxon>Thermogemmatisporales</taxon>
        <taxon>Thermogemmatisporaceae</taxon>
        <taxon>Thermogemmatispora</taxon>
    </lineage>
</organism>
<reference evidence="19 20" key="1">
    <citation type="submission" date="2016-08" db="EMBL/GenBank/DDBJ databases">
        <title>Analysis of Carbohydrate Active Enzymes in Thermogemmatispora T81 Reveals Carbohydrate Degradation Ability.</title>
        <authorList>
            <person name="Tomazini A."/>
            <person name="Lal S."/>
            <person name="Stott M."/>
            <person name="Henrissat B."/>
            <person name="Polikarpov I."/>
            <person name="Sparling R."/>
            <person name="Levin D.B."/>
        </authorList>
    </citation>
    <scope>NUCLEOTIDE SEQUENCE [LARGE SCALE GENOMIC DNA]</scope>
    <source>
        <strain evidence="19 20">T81</strain>
    </source>
</reference>
<feature type="binding site" evidence="18">
    <location>
        <position position="118"/>
    </location>
    <ligand>
        <name>substrate</name>
    </ligand>
</feature>
<comment type="subunit">
    <text evidence="5">Homotrimer.</text>
</comment>
<feature type="binding site" evidence="18">
    <location>
        <position position="119"/>
    </location>
    <ligand>
        <name>Mg(2+)</name>
        <dbReference type="ChEBI" id="CHEBI:18420"/>
    </ligand>
</feature>
<dbReference type="Pfam" id="PF03737">
    <property type="entry name" value="RraA-like"/>
    <property type="match status" value="1"/>
</dbReference>
<evidence type="ECO:0000256" key="18">
    <source>
        <dbReference type="PIRSR" id="PIRSR605493-1"/>
    </source>
</evidence>
<comment type="caution">
    <text evidence="19">The sequence shown here is derived from an EMBL/GenBank/DDBJ whole genome shotgun (WGS) entry which is preliminary data.</text>
</comment>
<dbReference type="GO" id="GO:0008948">
    <property type="term" value="F:oxaloacetate decarboxylase activity"/>
    <property type="evidence" value="ECO:0007669"/>
    <property type="project" value="UniProtKB-EC"/>
</dbReference>
<evidence type="ECO:0000256" key="9">
    <source>
        <dbReference type="ARBA" id="ARBA00016549"/>
    </source>
</evidence>
<evidence type="ECO:0000313" key="19">
    <source>
        <dbReference type="EMBL" id="RAQ94848.1"/>
    </source>
</evidence>
<keyword evidence="12" id="KW-0456">Lyase</keyword>
<evidence type="ECO:0000256" key="14">
    <source>
        <dbReference type="ARBA" id="ARBA00030169"/>
    </source>
</evidence>
<evidence type="ECO:0000313" key="20">
    <source>
        <dbReference type="Proteomes" id="UP000248706"/>
    </source>
</evidence>
<evidence type="ECO:0000256" key="7">
    <source>
        <dbReference type="ARBA" id="ARBA00012213"/>
    </source>
</evidence>
<evidence type="ECO:0000256" key="16">
    <source>
        <dbReference type="ARBA" id="ARBA00047973"/>
    </source>
</evidence>
<dbReference type="GO" id="GO:0046395">
    <property type="term" value="P:carboxylic acid catabolic process"/>
    <property type="evidence" value="ECO:0007669"/>
    <property type="project" value="UniProtKB-ARBA"/>
</dbReference>
<evidence type="ECO:0000256" key="6">
    <source>
        <dbReference type="ARBA" id="ARBA00011643"/>
    </source>
</evidence>
<dbReference type="PANTHER" id="PTHR33254">
    <property type="entry name" value="4-HYDROXY-4-METHYL-2-OXOGLUTARATE ALDOLASE 3-RELATED"/>
    <property type="match status" value="1"/>
</dbReference>
<dbReference type="EMBL" id="MCIF01000002">
    <property type="protein sequence ID" value="RAQ94848.1"/>
    <property type="molecule type" value="Genomic_DNA"/>
</dbReference>
<sequence length="232" mass="24352">MRRPVVVTAVPRPEAALVEQLAAYGVATVHEALGKEGLLQPYLRPIYPEAHVVGCAVTVLCPPGDNLMVHAAIEVCQPGDVLVVATEAPSTDGMFGELLATSARAHGVVGLVIDAGVRDVGTLSAMRFPVWSRAISARGTVKETAGAVNIPIVCAGALIRPGDVILGDADGVVCVPRQALAQTLAQAAIRSAKENATRERLAAGELGLDLYSLRGKLKALGVEYVRYDEWEE</sequence>
<comment type="cofactor">
    <cofactor evidence="2 18">
        <name>Mg(2+)</name>
        <dbReference type="ChEBI" id="CHEBI:18420"/>
    </cofactor>
</comment>
<dbReference type="GO" id="GO:0032787">
    <property type="term" value="P:monocarboxylic acid metabolic process"/>
    <property type="evidence" value="ECO:0007669"/>
    <property type="project" value="UniProtKB-ARBA"/>
</dbReference>
<feature type="binding site" evidence="18">
    <location>
        <begin position="96"/>
        <end position="99"/>
    </location>
    <ligand>
        <name>substrate</name>
    </ligand>
</feature>
<dbReference type="FunFam" id="3.50.30.40:FF:000002">
    <property type="entry name" value="4-carboxy-4-hydroxy-2-oxoadipate aldolase/oxaloacetate decarboxylase"/>
    <property type="match status" value="1"/>
</dbReference>
<evidence type="ECO:0000256" key="15">
    <source>
        <dbReference type="ARBA" id="ARBA00032305"/>
    </source>
</evidence>
<dbReference type="InterPro" id="IPR036704">
    <property type="entry name" value="RraA/RraA-like_sf"/>
</dbReference>
<evidence type="ECO:0000256" key="5">
    <source>
        <dbReference type="ARBA" id="ARBA00011233"/>
    </source>
</evidence>
<evidence type="ECO:0000256" key="3">
    <source>
        <dbReference type="ARBA" id="ARBA00001968"/>
    </source>
</evidence>
<evidence type="ECO:0000256" key="12">
    <source>
        <dbReference type="ARBA" id="ARBA00023239"/>
    </source>
</evidence>
<dbReference type="GO" id="GO:0047443">
    <property type="term" value="F:4-hydroxy-4-methyl-2-oxoglutarate aldolase activity"/>
    <property type="evidence" value="ECO:0007669"/>
    <property type="project" value="UniProtKB-EC"/>
</dbReference>
<comment type="subunit">
    <text evidence="6">Homohexamer.</text>
</comment>
<dbReference type="RefSeq" id="WP_112427082.1">
    <property type="nucleotide sequence ID" value="NZ_MCIF01000002.1"/>
</dbReference>
<dbReference type="InterPro" id="IPR005493">
    <property type="entry name" value="RraA/RraA-like"/>
</dbReference>
<dbReference type="NCBIfam" id="NF006731">
    <property type="entry name" value="PRK09262.1"/>
    <property type="match status" value="1"/>
</dbReference>
<comment type="similarity">
    <text evidence="4">Belongs to the class II aldolase/RraA-like family.</text>
</comment>
<protein>
    <recommendedName>
        <fullName evidence="9">Putative 4-hydroxy-4-methyl-2-oxoglutarate aldolase</fullName>
        <ecNumber evidence="8">4.1.1.112</ecNumber>
        <ecNumber evidence="7">4.1.3.17</ecNumber>
    </recommendedName>
    <alternativeName>
        <fullName evidence="15">Oxaloacetate decarboxylase</fullName>
    </alternativeName>
    <alternativeName>
        <fullName evidence="14">RraA-like protein</fullName>
    </alternativeName>
</protein>
<dbReference type="GO" id="GO:0019336">
    <property type="term" value="P:phenol-containing compound catabolic process"/>
    <property type="evidence" value="ECO:0007669"/>
    <property type="project" value="UniProtKB-ARBA"/>
</dbReference>
<evidence type="ECO:0000256" key="1">
    <source>
        <dbReference type="ARBA" id="ARBA00001342"/>
    </source>
</evidence>
<evidence type="ECO:0000256" key="11">
    <source>
        <dbReference type="ARBA" id="ARBA00022842"/>
    </source>
</evidence>
<dbReference type="Proteomes" id="UP000248706">
    <property type="component" value="Unassembled WGS sequence"/>
</dbReference>
<evidence type="ECO:0000256" key="13">
    <source>
        <dbReference type="ARBA" id="ARBA00025046"/>
    </source>
</evidence>
<evidence type="ECO:0000256" key="10">
    <source>
        <dbReference type="ARBA" id="ARBA00022723"/>
    </source>
</evidence>
<comment type="similarity">
    <text evidence="17">Belongs to the LigK/PcmE family.</text>
</comment>
<dbReference type="OrthoDB" id="943692at2"/>
<comment type="function">
    <text evidence="13">Catalyzes the aldol cleavage of 4-hydroxy-4-methyl-2-oxoglutarate (HMG) into 2 molecules of pyruvate. Also contains a secondary oxaloacetate (OAA) decarboxylase activity due to the common pyruvate enolate transition state formed following C-C bond cleavage in the retro-aldol and decarboxylation reactions.</text>
</comment>
<dbReference type="Gene3D" id="3.50.30.40">
    <property type="entry name" value="Ribonuclease E inhibitor RraA/RraA-like"/>
    <property type="match status" value="1"/>
</dbReference>
<comment type="catalytic activity">
    <reaction evidence="1">
        <text>4-hydroxy-4-methyl-2-oxoglutarate = 2 pyruvate</text>
        <dbReference type="Rhea" id="RHEA:22748"/>
        <dbReference type="ChEBI" id="CHEBI:15361"/>
        <dbReference type="ChEBI" id="CHEBI:58276"/>
        <dbReference type="EC" id="4.1.3.17"/>
    </reaction>
</comment>
<keyword evidence="10 18" id="KW-0479">Metal-binding</keyword>
<name>A0A328VB32_9CHLR</name>
<dbReference type="EC" id="4.1.1.112" evidence="8"/>
<comment type="catalytic activity">
    <reaction evidence="16">
        <text>oxaloacetate + H(+) = pyruvate + CO2</text>
        <dbReference type="Rhea" id="RHEA:15641"/>
        <dbReference type="ChEBI" id="CHEBI:15361"/>
        <dbReference type="ChEBI" id="CHEBI:15378"/>
        <dbReference type="ChEBI" id="CHEBI:16452"/>
        <dbReference type="ChEBI" id="CHEBI:16526"/>
        <dbReference type="EC" id="4.1.1.112"/>
    </reaction>
</comment>
<evidence type="ECO:0000256" key="2">
    <source>
        <dbReference type="ARBA" id="ARBA00001946"/>
    </source>
</evidence>
<dbReference type="NCBIfam" id="TIGR02798">
    <property type="entry name" value="ligK_PcmE"/>
    <property type="match status" value="1"/>
</dbReference>
<accession>A0A328VB32</accession>
<keyword evidence="20" id="KW-1185">Reference proteome</keyword>
<dbReference type="GO" id="GO:0046872">
    <property type="term" value="F:metal ion binding"/>
    <property type="evidence" value="ECO:0007669"/>
    <property type="project" value="UniProtKB-KW"/>
</dbReference>
<dbReference type="InterPro" id="IPR014165">
    <property type="entry name" value="LigK_PcmE"/>
</dbReference>
<proteinExistence type="inferred from homology"/>
<comment type="cofactor">
    <cofactor evidence="3">
        <name>a divalent metal cation</name>
        <dbReference type="ChEBI" id="CHEBI:60240"/>
    </cofactor>
</comment>
<dbReference type="EC" id="4.1.3.17" evidence="7"/>
<dbReference type="PANTHER" id="PTHR33254:SF16">
    <property type="entry name" value="BLR3842 PROTEIN"/>
    <property type="match status" value="1"/>
</dbReference>
<dbReference type="SUPFAM" id="SSF89562">
    <property type="entry name" value="RraA-like"/>
    <property type="match status" value="1"/>
</dbReference>
<evidence type="ECO:0000256" key="8">
    <source>
        <dbReference type="ARBA" id="ARBA00012947"/>
    </source>
</evidence>
<keyword evidence="11 18" id="KW-0460">Magnesium</keyword>
<dbReference type="AlphaFoldDB" id="A0A328VB32"/>
<gene>
    <name evidence="19" type="ORF">A4R35_04820</name>
</gene>
<evidence type="ECO:0000256" key="17">
    <source>
        <dbReference type="ARBA" id="ARBA00061585"/>
    </source>
</evidence>